<proteinExistence type="predicted"/>
<feature type="transmembrane region" description="Helical" evidence="7">
    <location>
        <begin position="34"/>
        <end position="52"/>
    </location>
</feature>
<comment type="subcellular location">
    <subcellularLocation>
        <location evidence="1">Endomembrane system</location>
        <topology evidence="1">Multi-pass membrane protein</topology>
    </subcellularLocation>
</comment>
<dbReference type="InterPro" id="IPR006694">
    <property type="entry name" value="Fatty_acid_hydroxylase"/>
</dbReference>
<feature type="transmembrane region" description="Helical" evidence="7">
    <location>
        <begin position="170"/>
        <end position="199"/>
    </location>
</feature>
<evidence type="ECO:0000259" key="8">
    <source>
        <dbReference type="Pfam" id="PF04116"/>
    </source>
</evidence>
<dbReference type="InterPro" id="IPR051689">
    <property type="entry name" value="Sterol_desaturase/TMEM195"/>
</dbReference>
<evidence type="ECO:0000256" key="6">
    <source>
        <dbReference type="ARBA" id="ARBA00023136"/>
    </source>
</evidence>
<dbReference type="PANTHER" id="PTHR21624">
    <property type="entry name" value="STEROL DESATURASE-RELATED PROTEIN"/>
    <property type="match status" value="1"/>
</dbReference>
<keyword evidence="10" id="KW-1185">Reference proteome</keyword>
<feature type="domain" description="Fatty acid hydroxylase" evidence="8">
    <location>
        <begin position="120"/>
        <end position="253"/>
    </location>
</feature>
<dbReference type="AlphaFoldDB" id="A0A1I1Q9R9"/>
<dbReference type="PANTHER" id="PTHR21624:SF1">
    <property type="entry name" value="ALKYLGLYCEROL MONOOXYGENASE"/>
    <property type="match status" value="1"/>
</dbReference>
<feature type="transmembrane region" description="Helical" evidence="7">
    <location>
        <begin position="274"/>
        <end position="290"/>
    </location>
</feature>
<organism evidence="9 10">
    <name type="scientific">Pseudooceanicola nitratireducens</name>
    <dbReference type="NCBI Taxonomy" id="517719"/>
    <lineage>
        <taxon>Bacteria</taxon>
        <taxon>Pseudomonadati</taxon>
        <taxon>Pseudomonadota</taxon>
        <taxon>Alphaproteobacteria</taxon>
        <taxon>Rhodobacterales</taxon>
        <taxon>Paracoccaceae</taxon>
        <taxon>Pseudooceanicola</taxon>
    </lineage>
</organism>
<dbReference type="Proteomes" id="UP000231644">
    <property type="component" value="Unassembled WGS sequence"/>
</dbReference>
<dbReference type="GO" id="GO:0016020">
    <property type="term" value="C:membrane"/>
    <property type="evidence" value="ECO:0007669"/>
    <property type="project" value="GOC"/>
</dbReference>
<dbReference type="EMBL" id="FOLX01000003">
    <property type="protein sequence ID" value="SFD18702.1"/>
    <property type="molecule type" value="Genomic_DNA"/>
</dbReference>
<dbReference type="STRING" id="517719.SAMN05421762_3539"/>
<dbReference type="GO" id="GO:0008610">
    <property type="term" value="P:lipid biosynthetic process"/>
    <property type="evidence" value="ECO:0007669"/>
    <property type="project" value="InterPro"/>
</dbReference>
<evidence type="ECO:0000256" key="2">
    <source>
        <dbReference type="ARBA" id="ARBA00022692"/>
    </source>
</evidence>
<dbReference type="Pfam" id="PF04116">
    <property type="entry name" value="FA_hydroxylase"/>
    <property type="match status" value="1"/>
</dbReference>
<keyword evidence="2 7" id="KW-0812">Transmembrane</keyword>
<dbReference type="GO" id="GO:0006643">
    <property type="term" value="P:membrane lipid metabolic process"/>
    <property type="evidence" value="ECO:0007669"/>
    <property type="project" value="TreeGrafter"/>
</dbReference>
<evidence type="ECO:0000256" key="7">
    <source>
        <dbReference type="SAM" id="Phobius"/>
    </source>
</evidence>
<keyword evidence="4" id="KW-0560">Oxidoreductase</keyword>
<keyword evidence="5" id="KW-0443">Lipid metabolism</keyword>
<dbReference type="GO" id="GO:0012505">
    <property type="term" value="C:endomembrane system"/>
    <property type="evidence" value="ECO:0007669"/>
    <property type="project" value="UniProtKB-SubCell"/>
</dbReference>
<evidence type="ECO:0000256" key="4">
    <source>
        <dbReference type="ARBA" id="ARBA00023002"/>
    </source>
</evidence>
<accession>A0A1I1Q9R9</accession>
<keyword evidence="6 7" id="KW-0472">Membrane</keyword>
<evidence type="ECO:0000256" key="5">
    <source>
        <dbReference type="ARBA" id="ARBA00023098"/>
    </source>
</evidence>
<sequence length="310" mass="35025">MKASDLTFDIVLGEPLLALQTLLDSLVRNLGAESWLWLQIGLALGLGLLVDLTERRDMVKRYLSRNFRVDATYALVDLLHIAHFTIIMPAGLFLTTLMQTHLPGLRIAALANLPAWAQLLILFTFTDFCVYWYHRAQHMNIVLWQFHKTHHSQEHMTALTVFRMPIFDRLVTLAVLTVPATVMDVSYAYPIGIVTVIYFHQLMVHSGVGWSLGPLGWLIVSPQFHEVHHSTAPAHIDKNFGGALAIWDRIFGTYVAHDGTPLTWGLVGERVPESFLGQIFVPFVGIHGLVRRRWRKARARAQAAPQEPAE</sequence>
<protein>
    <submittedName>
        <fullName evidence="9">Sterol desaturase/sphingolipid hydroxylase, fatty acid hydroxylase superfamily</fullName>
    </submittedName>
</protein>
<keyword evidence="3 7" id="KW-1133">Transmembrane helix</keyword>
<feature type="transmembrane region" description="Helical" evidence="7">
    <location>
        <begin position="115"/>
        <end position="133"/>
    </location>
</feature>
<gene>
    <name evidence="9" type="ORF">SAMN05421762_3539</name>
</gene>
<dbReference type="RefSeq" id="WP_093454884.1">
    <property type="nucleotide sequence ID" value="NZ_FNZG01000006.1"/>
</dbReference>
<feature type="transmembrane region" description="Helical" evidence="7">
    <location>
        <begin position="73"/>
        <end position="95"/>
    </location>
</feature>
<evidence type="ECO:0000313" key="10">
    <source>
        <dbReference type="Proteomes" id="UP000231644"/>
    </source>
</evidence>
<dbReference type="GO" id="GO:0005506">
    <property type="term" value="F:iron ion binding"/>
    <property type="evidence" value="ECO:0007669"/>
    <property type="project" value="InterPro"/>
</dbReference>
<reference evidence="9 10" key="1">
    <citation type="submission" date="2016-10" db="EMBL/GenBank/DDBJ databases">
        <authorList>
            <person name="de Groot N.N."/>
        </authorList>
    </citation>
    <scope>NUCLEOTIDE SEQUENCE [LARGE SCALE GENOMIC DNA]</scope>
    <source>
        <strain evidence="9 10">DSM 29619</strain>
    </source>
</reference>
<evidence type="ECO:0000256" key="1">
    <source>
        <dbReference type="ARBA" id="ARBA00004127"/>
    </source>
</evidence>
<evidence type="ECO:0000256" key="3">
    <source>
        <dbReference type="ARBA" id="ARBA00022989"/>
    </source>
</evidence>
<evidence type="ECO:0000313" key="9">
    <source>
        <dbReference type="EMBL" id="SFD18702.1"/>
    </source>
</evidence>
<name>A0A1I1Q9R9_9RHOB</name>
<dbReference type="GO" id="GO:0050479">
    <property type="term" value="F:glyceryl-ether monooxygenase activity"/>
    <property type="evidence" value="ECO:0007669"/>
    <property type="project" value="TreeGrafter"/>
</dbReference>
<dbReference type="OrthoDB" id="9770329at2"/>